<proteinExistence type="predicted"/>
<evidence type="ECO:0000313" key="1">
    <source>
        <dbReference type="EMBL" id="PWZ00902.1"/>
    </source>
</evidence>
<dbReference type="InParanoid" id="A0A317XS23"/>
<accession>A0A317XS23</accession>
<reference evidence="1 2" key="1">
    <citation type="journal article" date="2018" name="Mol. Biol. Evol.">
        <title>Broad Genomic Sampling Reveals a Smut Pathogenic Ancestry of the Fungal Clade Ustilaginomycotina.</title>
        <authorList>
            <person name="Kijpornyongpan T."/>
            <person name="Mondo S.J."/>
            <person name="Barry K."/>
            <person name="Sandor L."/>
            <person name="Lee J."/>
            <person name="Lipzen A."/>
            <person name="Pangilinan J."/>
            <person name="LaButti K."/>
            <person name="Hainaut M."/>
            <person name="Henrissat B."/>
            <person name="Grigoriev I.V."/>
            <person name="Spatafora J.W."/>
            <person name="Aime M.C."/>
        </authorList>
    </citation>
    <scope>NUCLEOTIDE SEQUENCE [LARGE SCALE GENOMIC DNA]</scope>
    <source>
        <strain evidence="1 2">MCA 3645</strain>
    </source>
</reference>
<keyword evidence="2" id="KW-1185">Reference proteome</keyword>
<name>A0A317XS23_9BASI</name>
<gene>
    <name evidence="1" type="ORF">BCV70DRAFT_84482</name>
</gene>
<protein>
    <submittedName>
        <fullName evidence="1">Uncharacterized protein</fullName>
    </submittedName>
</protein>
<dbReference type="Proteomes" id="UP000246740">
    <property type="component" value="Unassembled WGS sequence"/>
</dbReference>
<sequence length="268" mass="28472">MQHVGCARVPPTSVESASCASHPLHTPTAQSALHPCIVSSVRSALSLCRTEPTGIASSHTIVVCEASIRLVSLRHCRPCTLGRYSAQVATRILPIPMAHCIRLCSNLAGIAADWLYQLLVGSATTSVPKPEHSKSLCAQCQALVDGLGRHLSELTCTVLSTNACGRLLACPKPQAASTIVSQRAFVVPTTGRLVGCVTGRLRPRLILCERRDSLEQVYRPEAKLRGAILCLLAGPSGAPGKLRIDRRLASLSLGCCSCRGSRLRPLCV</sequence>
<dbReference type="AlphaFoldDB" id="A0A317XS23"/>
<organism evidence="1 2">
    <name type="scientific">Testicularia cyperi</name>
    <dbReference type="NCBI Taxonomy" id="1882483"/>
    <lineage>
        <taxon>Eukaryota</taxon>
        <taxon>Fungi</taxon>
        <taxon>Dikarya</taxon>
        <taxon>Basidiomycota</taxon>
        <taxon>Ustilaginomycotina</taxon>
        <taxon>Ustilaginomycetes</taxon>
        <taxon>Ustilaginales</taxon>
        <taxon>Anthracoideaceae</taxon>
        <taxon>Testicularia</taxon>
    </lineage>
</organism>
<evidence type="ECO:0000313" key="2">
    <source>
        <dbReference type="Proteomes" id="UP000246740"/>
    </source>
</evidence>
<dbReference type="EMBL" id="KZ819191">
    <property type="protein sequence ID" value="PWZ00902.1"/>
    <property type="molecule type" value="Genomic_DNA"/>
</dbReference>